<feature type="transmembrane region" description="Helical" evidence="1">
    <location>
        <begin position="104"/>
        <end position="124"/>
    </location>
</feature>
<evidence type="ECO:0000313" key="4">
    <source>
        <dbReference type="Proteomes" id="UP000428333"/>
    </source>
</evidence>
<dbReference type="AlphaFoldDB" id="A0A6A4MLI2"/>
<protein>
    <recommendedName>
        <fullName evidence="1">Cytochrome c-type biogenesis protein</fullName>
    </recommendedName>
</protein>
<dbReference type="GO" id="GO:0005743">
    <property type="term" value="C:mitochondrial inner membrane"/>
    <property type="evidence" value="ECO:0007669"/>
    <property type="project" value="UniProtKB-SubCell"/>
</dbReference>
<feature type="domain" description="CcmH/CycL/Ccl2/NrfF N-terminal" evidence="2">
    <location>
        <begin position="61"/>
        <end position="125"/>
    </location>
</feature>
<evidence type="ECO:0000313" key="3">
    <source>
        <dbReference type="EMBL" id="KAE9467684.1"/>
    </source>
</evidence>
<keyword evidence="1" id="KW-0496">Mitochondrion</keyword>
<keyword evidence="1" id="KW-0472">Membrane</keyword>
<keyword evidence="1" id="KW-0479">Metal-binding</keyword>
<keyword evidence="4" id="KW-1185">Reference proteome</keyword>
<dbReference type="Pfam" id="PF03918">
    <property type="entry name" value="CcmH"/>
    <property type="match status" value="1"/>
</dbReference>
<sequence>TAEDAVRNAQVVDARARNISHNVRCTECGLTFTSRYCHSPQEADVFRNNRNIYPLLASTMSTEGRAFVSKRKPNWESDKDIYKKLEDDFEETVLYAPKFDLQTAALWLSPLLVAGAVGGIWAYNKHSCIGKILMCTSWR</sequence>
<dbReference type="OrthoDB" id="2020000at2759"/>
<dbReference type="GO" id="GO:0046872">
    <property type="term" value="F:metal ion binding"/>
    <property type="evidence" value="ECO:0007669"/>
    <property type="project" value="UniProtKB-KW"/>
</dbReference>
<evidence type="ECO:0000259" key="2">
    <source>
        <dbReference type="Pfam" id="PF03918"/>
    </source>
</evidence>
<dbReference type="PANTHER" id="PTHR47601:SF1">
    <property type="entry name" value="CYTOCHROME C-TYPE BIOGENESIS CCMH-LIKE MITOCHONDRIAL PROTEIN"/>
    <property type="match status" value="1"/>
</dbReference>
<proteinExistence type="inferred from homology"/>
<keyword evidence="1" id="KW-1133">Transmembrane helix</keyword>
<keyword evidence="1" id="KW-0349">Heme</keyword>
<gene>
    <name evidence="3" type="ORF">C3L33_00414</name>
</gene>
<comment type="caution">
    <text evidence="3">The sequence shown here is derived from an EMBL/GenBank/DDBJ whole genome shotgun (WGS) entry which is preliminary data.</text>
</comment>
<evidence type="ECO:0000256" key="1">
    <source>
        <dbReference type="RuleBase" id="RU364112"/>
    </source>
</evidence>
<comment type="similarity">
    <text evidence="1">Belongs to the CcmH/CycL/Ccl2/NrfF family.</text>
</comment>
<keyword evidence="1" id="KW-0408">Iron</keyword>
<dbReference type="EMBL" id="QEFC01000017">
    <property type="protein sequence ID" value="KAE9467684.1"/>
    <property type="molecule type" value="Genomic_DNA"/>
</dbReference>
<dbReference type="Proteomes" id="UP000428333">
    <property type="component" value="Linkage Group LG01"/>
</dbReference>
<accession>A0A6A4MLI2</accession>
<feature type="non-terminal residue" evidence="3">
    <location>
        <position position="1"/>
    </location>
</feature>
<keyword evidence="1" id="KW-0812">Transmembrane</keyword>
<reference evidence="3 4" key="1">
    <citation type="journal article" date="2019" name="Genome Biol. Evol.">
        <title>The Rhododendron genome and chromosomal organization provide insight into shared whole-genome duplications across the heath family (Ericaceae).</title>
        <authorList>
            <person name="Soza V.L."/>
            <person name="Lindsley D."/>
            <person name="Waalkes A."/>
            <person name="Ramage E."/>
            <person name="Patwardhan R.P."/>
            <person name="Burton J.N."/>
            <person name="Adey A."/>
            <person name="Kumar A."/>
            <person name="Qiu R."/>
            <person name="Shendure J."/>
            <person name="Hall B."/>
        </authorList>
    </citation>
    <scope>NUCLEOTIDE SEQUENCE [LARGE SCALE GENOMIC DNA]</scope>
    <source>
        <strain evidence="3">RSF 1966-606</strain>
    </source>
</reference>
<name>A0A6A4MLI2_9ERIC</name>
<keyword evidence="1" id="KW-0999">Mitochondrion inner membrane</keyword>
<dbReference type="InterPro" id="IPR005616">
    <property type="entry name" value="CcmH/CycL/Ccl2/NrfF_N"/>
</dbReference>
<comment type="subcellular location">
    <subcellularLocation>
        <location evidence="1">Mitochondrion inner membrane</location>
    </subcellularLocation>
</comment>
<dbReference type="PANTHER" id="PTHR47601">
    <property type="match status" value="1"/>
</dbReference>
<organism evidence="3 4">
    <name type="scientific">Rhododendron williamsianum</name>
    <dbReference type="NCBI Taxonomy" id="262921"/>
    <lineage>
        <taxon>Eukaryota</taxon>
        <taxon>Viridiplantae</taxon>
        <taxon>Streptophyta</taxon>
        <taxon>Embryophyta</taxon>
        <taxon>Tracheophyta</taxon>
        <taxon>Spermatophyta</taxon>
        <taxon>Magnoliopsida</taxon>
        <taxon>eudicotyledons</taxon>
        <taxon>Gunneridae</taxon>
        <taxon>Pentapetalae</taxon>
        <taxon>asterids</taxon>
        <taxon>Ericales</taxon>
        <taxon>Ericaceae</taxon>
        <taxon>Ericoideae</taxon>
        <taxon>Rhodoreae</taxon>
        <taxon>Rhododendron</taxon>
    </lineage>
</organism>